<protein>
    <submittedName>
        <fullName evidence="2">Uncharacterized protein</fullName>
    </submittedName>
</protein>
<feature type="compositionally biased region" description="Basic and acidic residues" evidence="1">
    <location>
        <begin position="210"/>
        <end position="221"/>
    </location>
</feature>
<feature type="compositionally biased region" description="Basic and acidic residues" evidence="1">
    <location>
        <begin position="263"/>
        <end position="273"/>
    </location>
</feature>
<evidence type="ECO:0000313" key="2">
    <source>
        <dbReference type="EMBL" id="CAE7248209.1"/>
    </source>
</evidence>
<feature type="compositionally biased region" description="Basic and acidic residues" evidence="1">
    <location>
        <begin position="230"/>
        <end position="249"/>
    </location>
</feature>
<dbReference type="EMBL" id="CAJNIZ010006233">
    <property type="protein sequence ID" value="CAE7248209.1"/>
    <property type="molecule type" value="Genomic_DNA"/>
</dbReference>
<gene>
    <name evidence="2" type="ORF">SPIL2461_LOCUS4635</name>
</gene>
<accession>A0A812LN98</accession>
<dbReference type="AlphaFoldDB" id="A0A812LN98"/>
<name>A0A812LN98_SYMPI</name>
<comment type="caution">
    <text evidence="2">The sequence shown here is derived from an EMBL/GenBank/DDBJ whole genome shotgun (WGS) entry which is preliminary data.</text>
</comment>
<reference evidence="2" key="1">
    <citation type="submission" date="2021-02" db="EMBL/GenBank/DDBJ databases">
        <authorList>
            <person name="Dougan E. K."/>
            <person name="Rhodes N."/>
            <person name="Thang M."/>
            <person name="Chan C."/>
        </authorList>
    </citation>
    <scope>NUCLEOTIDE SEQUENCE</scope>
</reference>
<feature type="region of interest" description="Disordered" evidence="1">
    <location>
        <begin position="126"/>
        <end position="183"/>
    </location>
</feature>
<evidence type="ECO:0000313" key="3">
    <source>
        <dbReference type="Proteomes" id="UP000649617"/>
    </source>
</evidence>
<organism evidence="2 3">
    <name type="scientific">Symbiodinium pilosum</name>
    <name type="common">Dinoflagellate</name>
    <dbReference type="NCBI Taxonomy" id="2952"/>
    <lineage>
        <taxon>Eukaryota</taxon>
        <taxon>Sar</taxon>
        <taxon>Alveolata</taxon>
        <taxon>Dinophyceae</taxon>
        <taxon>Suessiales</taxon>
        <taxon>Symbiodiniaceae</taxon>
        <taxon>Symbiodinium</taxon>
    </lineage>
</organism>
<evidence type="ECO:0000256" key="1">
    <source>
        <dbReference type="SAM" id="MobiDB-lite"/>
    </source>
</evidence>
<feature type="non-terminal residue" evidence="2">
    <location>
        <position position="311"/>
    </location>
</feature>
<sequence>PWLEPYVFVRERDVMDPQVVQAFAALLAGAGATQQPQPSWLQQLAAAAAAGTQTSSASSASSFGYPGTGLFASQSATDAAQMYGYMMQLAEQAKLVASAEAQSASPVPSPRSEEELRNKVREVLRSELAPGNVKAPPLKQTQDPKASDPQDAPAEADPEQALDQARREYEAERQKEGHEVDKKAIRFAKDFYDRGILEVFARFKPAPPEEEQKPDKPDKPVAEPAVKKNAPKEKPTVVDLVQDNRERLVGKKKPREPPYPPKGMEKKSDKKEGPYPNINPPPPAVDIMKDGKRTLRCIRAVHSLPCFMFDL</sequence>
<dbReference type="Proteomes" id="UP000649617">
    <property type="component" value="Unassembled WGS sequence"/>
</dbReference>
<proteinExistence type="predicted"/>
<feature type="compositionally biased region" description="Basic and acidic residues" evidence="1">
    <location>
        <begin position="164"/>
        <end position="183"/>
    </location>
</feature>
<keyword evidence="3" id="KW-1185">Reference proteome</keyword>
<feature type="region of interest" description="Disordered" evidence="1">
    <location>
        <begin position="203"/>
        <end position="286"/>
    </location>
</feature>